<keyword evidence="3" id="KW-0547">Nucleotide-binding</keyword>
<feature type="domain" description="Glutathionylspermidine synthase pre-ATP-grasp-like" evidence="6">
    <location>
        <begin position="30"/>
        <end position="426"/>
    </location>
</feature>
<comment type="caution">
    <text evidence="7">The sequence shown here is derived from an EMBL/GenBank/DDBJ whole genome shotgun (WGS) entry which is preliminary data.</text>
</comment>
<reference evidence="7" key="1">
    <citation type="submission" date="2020-03" db="EMBL/GenBank/DDBJ databases">
        <title>Draft sequencing of Paenibacilllus sp. S3N08.</title>
        <authorList>
            <person name="Kim D.-U."/>
        </authorList>
    </citation>
    <scope>NUCLEOTIDE SEQUENCE</scope>
    <source>
        <strain evidence="7">S3N08</strain>
    </source>
</reference>
<dbReference type="InterPro" id="IPR005494">
    <property type="entry name" value="GSPS_pre-ATP-grasp-like_dom"/>
</dbReference>
<keyword evidence="5" id="KW-0460">Magnesium</keyword>
<keyword evidence="1" id="KW-0436">Ligase</keyword>
<evidence type="ECO:0000313" key="8">
    <source>
        <dbReference type="Proteomes" id="UP001165962"/>
    </source>
</evidence>
<evidence type="ECO:0000256" key="1">
    <source>
        <dbReference type="ARBA" id="ARBA00022598"/>
    </source>
</evidence>
<protein>
    <submittedName>
        <fullName evidence="7">Glutathionylspermidine synthase family protein</fullName>
    </submittedName>
</protein>
<evidence type="ECO:0000256" key="2">
    <source>
        <dbReference type="ARBA" id="ARBA00022723"/>
    </source>
</evidence>
<organism evidence="7 8">
    <name type="scientific">Paenibacillus agricola</name>
    <dbReference type="NCBI Taxonomy" id="2716264"/>
    <lineage>
        <taxon>Bacteria</taxon>
        <taxon>Bacillati</taxon>
        <taxon>Bacillota</taxon>
        <taxon>Bacilli</taxon>
        <taxon>Bacillales</taxon>
        <taxon>Paenibacillaceae</taxon>
        <taxon>Paenibacillus</taxon>
    </lineage>
</organism>
<dbReference type="Pfam" id="PF03738">
    <property type="entry name" value="GSP_synth"/>
    <property type="match status" value="1"/>
</dbReference>
<dbReference type="RefSeq" id="WP_166153729.1">
    <property type="nucleotide sequence ID" value="NZ_JAAOIW010000012.1"/>
</dbReference>
<dbReference type="SUPFAM" id="SSF56059">
    <property type="entry name" value="Glutathione synthetase ATP-binding domain-like"/>
    <property type="match status" value="1"/>
</dbReference>
<evidence type="ECO:0000256" key="3">
    <source>
        <dbReference type="ARBA" id="ARBA00022741"/>
    </source>
</evidence>
<keyword evidence="2" id="KW-0479">Metal-binding</keyword>
<evidence type="ECO:0000259" key="6">
    <source>
        <dbReference type="Pfam" id="PF03738"/>
    </source>
</evidence>
<name>A0ABX0JHT4_9BACL</name>
<accession>A0ABX0JHT4</accession>
<evidence type="ECO:0000256" key="4">
    <source>
        <dbReference type="ARBA" id="ARBA00022840"/>
    </source>
</evidence>
<gene>
    <name evidence="7" type="ORF">G9U52_26745</name>
</gene>
<evidence type="ECO:0000313" key="7">
    <source>
        <dbReference type="EMBL" id="NHN33416.1"/>
    </source>
</evidence>
<keyword evidence="4" id="KW-0067">ATP-binding</keyword>
<dbReference type="Proteomes" id="UP001165962">
    <property type="component" value="Unassembled WGS sequence"/>
</dbReference>
<proteinExistence type="predicted"/>
<dbReference type="EMBL" id="JAAOIW010000012">
    <property type="protein sequence ID" value="NHN33416.1"/>
    <property type="molecule type" value="Genomic_DNA"/>
</dbReference>
<evidence type="ECO:0000256" key="5">
    <source>
        <dbReference type="ARBA" id="ARBA00022842"/>
    </source>
</evidence>
<sequence length="437" mass="48789">MVLLKADRQELGYAARREQIYGPLKAEGVFTWDMMYGDEYALAGIQWLDRSLHRRMQEAAEGLKRVYARTVQIVQQADDALLGELGLAPSTYAAVRLSMDTLLPTMIGRFDFAVNGSDIKMLEFNSDTPTGIVEAFHVNGHVCAVYGAKDPNEGCTASLQQAFAETVEAYRAAGFRTEHMYFSALDWHEEDAGTTRYLLGQSKLPGRFVPLSELRVDGDRLWVIDEATQQLSPVDLLYRLHAIEKLAEEQDEDGYPTGEHMLQLITQGQLAIINPPSGFLAQTKALQALIWNLHEQNQFYSAEEHAIIEAYMLPTYLENRFSKSQGTDVRNEAYVVKPIFGREGSGVAIYGPDGSLWEQSGEDEYANQPMIYQTYIELPQITVETLKGPVTGRLLWGCFLIGGQASAVVARVGGLITSNLSYYLPVGFDETKEVEEQ</sequence>
<keyword evidence="8" id="KW-1185">Reference proteome</keyword>
<dbReference type="Gene3D" id="3.30.1490.330">
    <property type="match status" value="1"/>
</dbReference>